<dbReference type="HOGENOM" id="CLU_054919_3_2_0"/>
<dbReference type="GO" id="GO:0016020">
    <property type="term" value="C:membrane"/>
    <property type="evidence" value="ECO:0007669"/>
    <property type="project" value="TreeGrafter"/>
</dbReference>
<sequence>MRVVLDSGEMLGVLTREEALEAAHNRGLDLVEVAPAAKPPVCKIMDFGKFAYEQSKKQKEAKKNQKLIVIKEVKFRPKIEEHDYNFKLKHAQRFLEDGAKVKVTIMYRGREMAHTEIGREILNKVVADMEGLCTVEAPPKLEGRNMTMMLAPVKPK</sequence>
<comment type="subcellular location">
    <subcellularLocation>
        <location evidence="4 6">Cytoplasm</location>
    </subcellularLocation>
</comment>
<keyword evidence="3 4" id="KW-0648">Protein biosynthesis</keyword>
<dbReference type="InParanoid" id="E6W564"/>
<dbReference type="Pfam" id="PF05198">
    <property type="entry name" value="IF3_N"/>
    <property type="match status" value="1"/>
</dbReference>
<evidence type="ECO:0000256" key="6">
    <source>
        <dbReference type="RuleBase" id="RU000646"/>
    </source>
</evidence>
<dbReference type="SUPFAM" id="SSF54364">
    <property type="entry name" value="Translation initiation factor IF3, N-terminal domain"/>
    <property type="match status" value="1"/>
</dbReference>
<comment type="similarity">
    <text evidence="1 4 6">Belongs to the IF-3 family.</text>
</comment>
<organism evidence="9 10">
    <name type="scientific">Desulfurispirillum indicum (strain ATCC BAA-1389 / DSM 22839 / S5)</name>
    <dbReference type="NCBI Taxonomy" id="653733"/>
    <lineage>
        <taxon>Bacteria</taxon>
        <taxon>Pseudomonadati</taxon>
        <taxon>Chrysiogenota</taxon>
        <taxon>Chrysiogenia</taxon>
        <taxon>Chrysiogenales</taxon>
        <taxon>Chrysiogenaceae</taxon>
        <taxon>Desulfurispirillum</taxon>
    </lineage>
</organism>
<dbReference type="NCBIfam" id="TIGR00168">
    <property type="entry name" value="infC"/>
    <property type="match status" value="1"/>
</dbReference>
<gene>
    <name evidence="4" type="primary">infC</name>
    <name evidence="9" type="ordered locus">Selin_2428</name>
</gene>
<evidence type="ECO:0000256" key="2">
    <source>
        <dbReference type="ARBA" id="ARBA00022540"/>
    </source>
</evidence>
<dbReference type="InterPro" id="IPR019815">
    <property type="entry name" value="Translation_initiation_fac_3_C"/>
</dbReference>
<dbReference type="FunFam" id="3.30.110.10:FF:000001">
    <property type="entry name" value="Translation initiation factor IF-3"/>
    <property type="match status" value="1"/>
</dbReference>
<accession>E6W564</accession>
<comment type="subunit">
    <text evidence="4 6">Monomer.</text>
</comment>
<evidence type="ECO:0000313" key="10">
    <source>
        <dbReference type="Proteomes" id="UP000002572"/>
    </source>
</evidence>
<dbReference type="SUPFAM" id="SSF55200">
    <property type="entry name" value="Translation initiation factor IF3, C-terminal domain"/>
    <property type="match status" value="1"/>
</dbReference>
<evidence type="ECO:0000259" key="8">
    <source>
        <dbReference type="Pfam" id="PF05198"/>
    </source>
</evidence>
<protein>
    <recommendedName>
        <fullName evidence="4 5">Translation initiation factor IF-3</fullName>
    </recommendedName>
</protein>
<evidence type="ECO:0000313" key="9">
    <source>
        <dbReference type="EMBL" id="ADU67143.1"/>
    </source>
</evidence>
<dbReference type="GO" id="GO:0043022">
    <property type="term" value="F:ribosome binding"/>
    <property type="evidence" value="ECO:0007669"/>
    <property type="project" value="TreeGrafter"/>
</dbReference>
<comment type="function">
    <text evidence="4 6">IF-3 binds to the 30S ribosomal subunit and shifts the equilibrium between 70S ribosomes and their 50S and 30S subunits in favor of the free subunits, thus enhancing the availability of 30S subunits on which protein synthesis initiation begins.</text>
</comment>
<dbReference type="HAMAP" id="MF_00080">
    <property type="entry name" value="IF_3"/>
    <property type="match status" value="1"/>
</dbReference>
<evidence type="ECO:0000256" key="4">
    <source>
        <dbReference type="HAMAP-Rule" id="MF_00080"/>
    </source>
</evidence>
<dbReference type="EMBL" id="CP002432">
    <property type="protein sequence ID" value="ADU67143.1"/>
    <property type="molecule type" value="Genomic_DNA"/>
</dbReference>
<name>E6W564_DESIS</name>
<feature type="domain" description="Translation initiation factor 3 C-terminal" evidence="7">
    <location>
        <begin position="68"/>
        <end position="152"/>
    </location>
</feature>
<dbReference type="PANTHER" id="PTHR10938:SF0">
    <property type="entry name" value="TRANSLATION INITIATION FACTOR IF-3, MITOCHONDRIAL"/>
    <property type="match status" value="1"/>
</dbReference>
<dbReference type="PANTHER" id="PTHR10938">
    <property type="entry name" value="TRANSLATION INITIATION FACTOR IF-3"/>
    <property type="match status" value="1"/>
</dbReference>
<dbReference type="STRING" id="653733.Selin_2428"/>
<dbReference type="Gene3D" id="3.10.20.80">
    <property type="entry name" value="Translation initiation factor 3 (IF-3), N-terminal domain"/>
    <property type="match status" value="1"/>
</dbReference>
<keyword evidence="2 4" id="KW-0396">Initiation factor</keyword>
<dbReference type="Proteomes" id="UP000002572">
    <property type="component" value="Chromosome"/>
</dbReference>
<reference evidence="9 10" key="1">
    <citation type="submission" date="2010-12" db="EMBL/GenBank/DDBJ databases">
        <title>Complete sequence of Desulfurispirillum indicum S5.</title>
        <authorList>
            <consortium name="US DOE Joint Genome Institute"/>
            <person name="Lucas S."/>
            <person name="Copeland A."/>
            <person name="Lapidus A."/>
            <person name="Cheng J.-F."/>
            <person name="Goodwin L."/>
            <person name="Pitluck S."/>
            <person name="Chertkov O."/>
            <person name="Held B."/>
            <person name="Detter J.C."/>
            <person name="Han C."/>
            <person name="Tapia R."/>
            <person name="Land M."/>
            <person name="Hauser L."/>
            <person name="Kyrpides N."/>
            <person name="Ivanova N."/>
            <person name="Mikhailova N."/>
            <person name="Haggblom M."/>
            <person name="Rauschenbach I."/>
            <person name="Bini E."/>
            <person name="Woyke T."/>
        </authorList>
    </citation>
    <scope>NUCLEOTIDE SEQUENCE [LARGE SCALE GENOMIC DNA]</scope>
    <source>
        <strain evidence="10">ATCC BAA-1389 / DSM 22839 / S5</strain>
    </source>
</reference>
<evidence type="ECO:0000256" key="5">
    <source>
        <dbReference type="NCBIfam" id="TIGR00168"/>
    </source>
</evidence>
<dbReference type="KEGG" id="din:Selin_2428"/>
<keyword evidence="4" id="KW-0963">Cytoplasm</keyword>
<dbReference type="InterPro" id="IPR036788">
    <property type="entry name" value="T_IF-3_C_sf"/>
</dbReference>
<feature type="domain" description="Translation initiation factor 3 N-terminal" evidence="8">
    <location>
        <begin position="2"/>
        <end position="61"/>
    </location>
</feature>
<dbReference type="InterPro" id="IPR019814">
    <property type="entry name" value="Translation_initiation_fac_3_N"/>
</dbReference>
<dbReference type="GO" id="GO:0003743">
    <property type="term" value="F:translation initiation factor activity"/>
    <property type="evidence" value="ECO:0007669"/>
    <property type="project" value="UniProtKB-UniRule"/>
</dbReference>
<dbReference type="PROSITE" id="PS00938">
    <property type="entry name" value="IF3"/>
    <property type="match status" value="1"/>
</dbReference>
<evidence type="ECO:0000256" key="1">
    <source>
        <dbReference type="ARBA" id="ARBA00005439"/>
    </source>
</evidence>
<dbReference type="AlphaFoldDB" id="E6W564"/>
<dbReference type="Gene3D" id="3.30.110.10">
    <property type="entry name" value="Translation initiation factor 3 (IF-3), C-terminal domain"/>
    <property type="match status" value="1"/>
</dbReference>
<dbReference type="GO" id="GO:0005829">
    <property type="term" value="C:cytosol"/>
    <property type="evidence" value="ECO:0007669"/>
    <property type="project" value="TreeGrafter"/>
</dbReference>
<dbReference type="Pfam" id="PF00707">
    <property type="entry name" value="IF3_C"/>
    <property type="match status" value="1"/>
</dbReference>
<dbReference type="FunCoup" id="E6W564">
    <property type="interactions" value="515"/>
</dbReference>
<evidence type="ECO:0000256" key="3">
    <source>
        <dbReference type="ARBA" id="ARBA00022917"/>
    </source>
</evidence>
<dbReference type="eggNOG" id="COG0290">
    <property type="taxonomic scope" value="Bacteria"/>
</dbReference>
<proteinExistence type="inferred from homology"/>
<keyword evidence="10" id="KW-1185">Reference proteome</keyword>
<dbReference type="InterPro" id="IPR001288">
    <property type="entry name" value="Translation_initiation_fac_3"/>
</dbReference>
<dbReference type="InterPro" id="IPR036787">
    <property type="entry name" value="T_IF-3_N_sf"/>
</dbReference>
<evidence type="ECO:0000259" key="7">
    <source>
        <dbReference type="Pfam" id="PF00707"/>
    </source>
</evidence>
<dbReference type="GO" id="GO:0032790">
    <property type="term" value="P:ribosome disassembly"/>
    <property type="evidence" value="ECO:0007669"/>
    <property type="project" value="TreeGrafter"/>
</dbReference>
<dbReference type="InterPro" id="IPR019813">
    <property type="entry name" value="Translation_initiation_fac3_CS"/>
</dbReference>